<evidence type="ECO:0000256" key="1">
    <source>
        <dbReference type="SAM" id="SignalP"/>
    </source>
</evidence>
<dbReference type="EMBL" id="CDMZ01002959">
    <property type="protein sequence ID" value="CEM44576.1"/>
    <property type="molecule type" value="Genomic_DNA"/>
</dbReference>
<accession>A0A0G4HKF4</accession>
<dbReference type="VEuPathDB" id="CryptoDB:Cvel_28430"/>
<reference evidence="2" key="1">
    <citation type="submission" date="2014-11" db="EMBL/GenBank/DDBJ databases">
        <authorList>
            <person name="Otto D Thomas"/>
            <person name="Naeem Raeece"/>
        </authorList>
    </citation>
    <scope>NUCLEOTIDE SEQUENCE</scope>
</reference>
<proteinExistence type="predicted"/>
<sequence>MKTHRLVLVLGASLVGKVAGQAGCAKGWYREANTCVMKQTLPYICNKEGWAPMENTCQQIKFKRAKKECEEGYDKQLSLSIDSIGQHVCVSKEKVHPMLSCGIGWNFDGKNCIFEEFVAPVGMATSKKGFSPAYLADGSVACPVGAFPAEHGGPPECVIRRETPPIRKCPEGFLPLGGMPGEDKHCVRISQLPLQYVCDPGYLKFTDGTTGCYYYEWHDMYKSCPKGWELTPNAETRVDECVRYLFHPPIDDFCKGGPCDNKQAVIAEAPLKVRDEALMDSRVTAAFAQAGLY</sequence>
<keyword evidence="1" id="KW-0732">Signal</keyword>
<protein>
    <recommendedName>
        <fullName evidence="3">Oocyst wall protein</fullName>
    </recommendedName>
</protein>
<feature type="signal peptide" evidence="1">
    <location>
        <begin position="1"/>
        <end position="20"/>
    </location>
</feature>
<dbReference type="AlphaFoldDB" id="A0A0G4HKF4"/>
<gene>
    <name evidence="2" type="ORF">Cvel_28430</name>
</gene>
<organism evidence="2">
    <name type="scientific">Chromera velia CCMP2878</name>
    <dbReference type="NCBI Taxonomy" id="1169474"/>
    <lineage>
        <taxon>Eukaryota</taxon>
        <taxon>Sar</taxon>
        <taxon>Alveolata</taxon>
        <taxon>Colpodellida</taxon>
        <taxon>Chromeraceae</taxon>
        <taxon>Chromera</taxon>
    </lineage>
</organism>
<evidence type="ECO:0000313" key="2">
    <source>
        <dbReference type="EMBL" id="CEM44576.1"/>
    </source>
</evidence>
<feature type="chain" id="PRO_5005191553" description="Oocyst wall protein" evidence="1">
    <location>
        <begin position="21"/>
        <end position="293"/>
    </location>
</feature>
<evidence type="ECO:0008006" key="3">
    <source>
        <dbReference type="Google" id="ProtNLM"/>
    </source>
</evidence>
<dbReference type="PhylomeDB" id="A0A0G4HKF4"/>
<name>A0A0G4HKF4_9ALVE</name>